<evidence type="ECO:0000256" key="5">
    <source>
        <dbReference type="SAM" id="Phobius"/>
    </source>
</evidence>
<evidence type="ECO:0000313" key="7">
    <source>
        <dbReference type="Proteomes" id="UP000182517"/>
    </source>
</evidence>
<dbReference type="OrthoDB" id="8537976at2"/>
<evidence type="ECO:0000256" key="3">
    <source>
        <dbReference type="ARBA" id="ARBA00022989"/>
    </source>
</evidence>
<gene>
    <name evidence="6" type="ORF">A7E78_13645</name>
</gene>
<dbReference type="SUPFAM" id="SSF161084">
    <property type="entry name" value="MAPEG domain-like"/>
    <property type="match status" value="1"/>
</dbReference>
<accession>A0A1L3GSX7</accession>
<dbReference type="InterPro" id="IPR023352">
    <property type="entry name" value="MAPEG-like_dom_sf"/>
</dbReference>
<dbReference type="Proteomes" id="UP000182517">
    <property type="component" value="Chromosome"/>
</dbReference>
<dbReference type="EMBL" id="CP015519">
    <property type="protein sequence ID" value="APG28778.1"/>
    <property type="molecule type" value="Genomic_DNA"/>
</dbReference>
<name>A0A1L3GSX7_9BACT</name>
<sequence length="131" mass="14696">MHVTPFYAALLVLVFLRLSMRTIKLRRQLKIAIGAGGNPTMHRAMRVHGNFAEYVPLSLLLIFLFELQGAHFLLIHLFGACLLLGRLAHAHGVSREKEDYRYRVYGMLMTFTVLAGSAVGVLVLYVVELIG</sequence>
<comment type="subcellular location">
    <subcellularLocation>
        <location evidence="1">Membrane</location>
    </subcellularLocation>
</comment>
<keyword evidence="4 5" id="KW-0472">Membrane</keyword>
<evidence type="ECO:0000256" key="4">
    <source>
        <dbReference type="ARBA" id="ARBA00023136"/>
    </source>
</evidence>
<dbReference type="GO" id="GO:0016020">
    <property type="term" value="C:membrane"/>
    <property type="evidence" value="ECO:0007669"/>
    <property type="project" value="UniProtKB-SubCell"/>
</dbReference>
<dbReference type="AlphaFoldDB" id="A0A1L3GSX7"/>
<dbReference type="RefSeq" id="WP_072284803.1">
    <property type="nucleotide sequence ID" value="NZ_CP015519.1"/>
</dbReference>
<dbReference type="Pfam" id="PF01124">
    <property type="entry name" value="MAPEG"/>
    <property type="match status" value="1"/>
</dbReference>
<evidence type="ECO:0000256" key="2">
    <source>
        <dbReference type="ARBA" id="ARBA00022692"/>
    </source>
</evidence>
<keyword evidence="7" id="KW-1185">Reference proteome</keyword>
<dbReference type="KEGG" id="pef:A7E78_13645"/>
<protein>
    <submittedName>
        <fullName evidence="6">Glutathione metabolism protein</fullName>
    </submittedName>
</protein>
<dbReference type="STRING" id="1842532.A7E78_13645"/>
<feature type="transmembrane region" description="Helical" evidence="5">
    <location>
        <begin position="104"/>
        <end position="127"/>
    </location>
</feature>
<reference evidence="6 7" key="1">
    <citation type="journal article" date="2017" name="Genome Announc.">
        <title>Complete Genome Sequences of Two Acetylene-Fermenting Pelobacter acetylenicus Strains.</title>
        <authorList>
            <person name="Sutton J.M."/>
            <person name="Baesman S.M."/>
            <person name="Fierst J.L."/>
            <person name="Poret-Peterson A.T."/>
            <person name="Oremland R.S."/>
            <person name="Dunlap D.S."/>
            <person name="Akob D.M."/>
        </authorList>
    </citation>
    <scope>NUCLEOTIDE SEQUENCE [LARGE SCALE GENOMIC DNA]</scope>
    <source>
        <strain evidence="6 7">SFB93</strain>
    </source>
</reference>
<evidence type="ECO:0000313" key="6">
    <source>
        <dbReference type="EMBL" id="APG28778.1"/>
    </source>
</evidence>
<feature type="transmembrane region" description="Helical" evidence="5">
    <location>
        <begin position="73"/>
        <end position="92"/>
    </location>
</feature>
<evidence type="ECO:0000256" key="1">
    <source>
        <dbReference type="ARBA" id="ARBA00004370"/>
    </source>
</evidence>
<dbReference type="Gene3D" id="1.20.120.550">
    <property type="entry name" value="Membrane associated eicosanoid/glutathione metabolism-like domain"/>
    <property type="match status" value="1"/>
</dbReference>
<organism evidence="6 7">
    <name type="scientific">Syntrophotalea acetylenivorans</name>
    <dbReference type="NCBI Taxonomy" id="1842532"/>
    <lineage>
        <taxon>Bacteria</taxon>
        <taxon>Pseudomonadati</taxon>
        <taxon>Thermodesulfobacteriota</taxon>
        <taxon>Desulfuromonadia</taxon>
        <taxon>Desulfuromonadales</taxon>
        <taxon>Syntrophotaleaceae</taxon>
        <taxon>Syntrophotalea</taxon>
    </lineage>
</organism>
<keyword evidence="2 5" id="KW-0812">Transmembrane</keyword>
<keyword evidence="3 5" id="KW-1133">Transmembrane helix</keyword>
<dbReference type="InterPro" id="IPR001129">
    <property type="entry name" value="Membr-assoc_MAPEG"/>
</dbReference>
<dbReference type="PANTHER" id="PTHR35814:SF1">
    <property type="entry name" value="GLUTATHIONE S-TRANSFERASE-RELATED"/>
    <property type="match status" value="1"/>
</dbReference>
<proteinExistence type="predicted"/>
<dbReference type="PANTHER" id="PTHR35814">
    <property type="match status" value="1"/>
</dbReference>